<protein>
    <submittedName>
        <fullName evidence="3">Esterase/lipase</fullName>
    </submittedName>
</protein>
<keyword evidence="1" id="KW-0378">Hydrolase</keyword>
<dbReference type="InterPro" id="IPR050266">
    <property type="entry name" value="AB_hydrolase_sf"/>
</dbReference>
<evidence type="ECO:0000259" key="2">
    <source>
        <dbReference type="Pfam" id="PF12146"/>
    </source>
</evidence>
<dbReference type="InterPro" id="IPR029058">
    <property type="entry name" value="AB_hydrolase_fold"/>
</dbReference>
<dbReference type="Gene3D" id="3.40.50.1820">
    <property type="entry name" value="alpha/beta hydrolase"/>
    <property type="match status" value="1"/>
</dbReference>
<reference evidence="3 4" key="1">
    <citation type="submission" date="2017-02" db="EMBL/GenBank/DDBJ databases">
        <authorList>
            <person name="Peterson S.W."/>
        </authorList>
    </citation>
    <scope>NUCLEOTIDE SEQUENCE [LARGE SCALE GENOMIC DNA]</scope>
    <source>
        <strain evidence="3 4">DSM 22335</strain>
    </source>
</reference>
<sequence>MRLLKRTILVIAIIAVIYLLGPHPARPVYGLTLPAVPAEPAKLDAYVTAIEAGHKIKPDNEARIVWADSTKKKTPYAIVYLHGFSASQEEGNPVHRDIAKQFGCNLYLSRLSQHGIDTADALVNLTVDNLWESAREAYAIGKQLGEKVILMGTSTGGTLALQLAAAYPEIAGLVLLSPNIAINDPNAWILNNHWGVQVARLVKKSKFNTSANQTPVYKQYWTSQYRLEAAAELQEMLETSMTDITFRNVKQPLLLLYYYKDEAHQDPVVKVSAMKEMFGEIATPAAMKKEVAIPGTENHVLGSAIVSKDVGSVEREIKNFLKDVMKLPVP</sequence>
<dbReference type="Proteomes" id="UP000190888">
    <property type="component" value="Unassembled WGS sequence"/>
</dbReference>
<accession>A0A1T4JRU2</accession>
<dbReference type="GO" id="GO:0016787">
    <property type="term" value="F:hydrolase activity"/>
    <property type="evidence" value="ECO:0007669"/>
    <property type="project" value="UniProtKB-KW"/>
</dbReference>
<evidence type="ECO:0000313" key="4">
    <source>
        <dbReference type="Proteomes" id="UP000190888"/>
    </source>
</evidence>
<keyword evidence="4" id="KW-1185">Reference proteome</keyword>
<dbReference type="PANTHER" id="PTHR43798:SF31">
    <property type="entry name" value="AB HYDROLASE SUPERFAMILY PROTEIN YCLE"/>
    <property type="match status" value="1"/>
</dbReference>
<gene>
    <name evidence="3" type="ORF">SAMN04488132_101119</name>
</gene>
<dbReference type="RefSeq" id="WP_078829478.1">
    <property type="nucleotide sequence ID" value="NZ_FUWH01000001.1"/>
</dbReference>
<dbReference type="EMBL" id="FUWH01000001">
    <property type="protein sequence ID" value="SJZ32835.1"/>
    <property type="molecule type" value="Genomic_DNA"/>
</dbReference>
<proteinExistence type="predicted"/>
<dbReference type="Pfam" id="PF12146">
    <property type="entry name" value="Hydrolase_4"/>
    <property type="match status" value="1"/>
</dbReference>
<dbReference type="STRING" id="413434.SAMN04488132_101119"/>
<dbReference type="GO" id="GO:0016020">
    <property type="term" value="C:membrane"/>
    <property type="evidence" value="ECO:0007669"/>
    <property type="project" value="TreeGrafter"/>
</dbReference>
<name>A0A1T4JRU2_9BACT</name>
<dbReference type="AlphaFoldDB" id="A0A1T4JRU2"/>
<dbReference type="PANTHER" id="PTHR43798">
    <property type="entry name" value="MONOACYLGLYCEROL LIPASE"/>
    <property type="match status" value="1"/>
</dbReference>
<organism evidence="3 4">
    <name type="scientific">Sediminibacterium ginsengisoli</name>
    <dbReference type="NCBI Taxonomy" id="413434"/>
    <lineage>
        <taxon>Bacteria</taxon>
        <taxon>Pseudomonadati</taxon>
        <taxon>Bacteroidota</taxon>
        <taxon>Chitinophagia</taxon>
        <taxon>Chitinophagales</taxon>
        <taxon>Chitinophagaceae</taxon>
        <taxon>Sediminibacterium</taxon>
    </lineage>
</organism>
<dbReference type="OrthoDB" id="5416147at2"/>
<dbReference type="SUPFAM" id="SSF53474">
    <property type="entry name" value="alpha/beta-Hydrolases"/>
    <property type="match status" value="1"/>
</dbReference>
<evidence type="ECO:0000313" key="3">
    <source>
        <dbReference type="EMBL" id="SJZ32835.1"/>
    </source>
</evidence>
<evidence type="ECO:0000256" key="1">
    <source>
        <dbReference type="ARBA" id="ARBA00022801"/>
    </source>
</evidence>
<feature type="domain" description="Serine aminopeptidase S33" evidence="2">
    <location>
        <begin position="143"/>
        <end position="215"/>
    </location>
</feature>
<dbReference type="InterPro" id="IPR022742">
    <property type="entry name" value="Hydrolase_4"/>
</dbReference>